<name>A0A4U0SSJ7_9ACTN</name>
<feature type="chain" id="PRO_5020195425" evidence="2">
    <location>
        <begin position="22"/>
        <end position="63"/>
    </location>
</feature>
<dbReference type="Proteomes" id="UP000305778">
    <property type="component" value="Unassembled WGS sequence"/>
</dbReference>
<reference evidence="3 4" key="1">
    <citation type="submission" date="2019-04" db="EMBL/GenBank/DDBJ databases">
        <title>Streptomyces oryziradicis sp. nov., a novel actinomycete isolated from rhizosphere soil of rice (Oryza sativa L.).</title>
        <authorList>
            <person name="Li C."/>
        </authorList>
    </citation>
    <scope>NUCLEOTIDE SEQUENCE [LARGE SCALE GENOMIC DNA]</scope>
    <source>
        <strain evidence="3 4">NEAU-C40</strain>
    </source>
</reference>
<keyword evidence="1" id="KW-1133">Transmembrane helix</keyword>
<proteinExistence type="predicted"/>
<accession>A0A4U0SSJ7</accession>
<keyword evidence="1" id="KW-0472">Membrane</keyword>
<comment type="caution">
    <text evidence="3">The sequence shown here is derived from an EMBL/GenBank/DDBJ whole genome shotgun (WGS) entry which is preliminary data.</text>
</comment>
<dbReference type="EMBL" id="SUMC01000001">
    <property type="protein sequence ID" value="TKA13174.1"/>
    <property type="molecule type" value="Genomic_DNA"/>
</dbReference>
<feature type="signal peptide" evidence="2">
    <location>
        <begin position="1"/>
        <end position="21"/>
    </location>
</feature>
<evidence type="ECO:0000256" key="2">
    <source>
        <dbReference type="SAM" id="SignalP"/>
    </source>
</evidence>
<organism evidence="3 4">
    <name type="scientific">Actinacidiphila oryziradicis</name>
    <dbReference type="NCBI Taxonomy" id="2571141"/>
    <lineage>
        <taxon>Bacteria</taxon>
        <taxon>Bacillati</taxon>
        <taxon>Actinomycetota</taxon>
        <taxon>Actinomycetes</taxon>
        <taxon>Kitasatosporales</taxon>
        <taxon>Streptomycetaceae</taxon>
        <taxon>Actinacidiphila</taxon>
    </lineage>
</organism>
<gene>
    <name evidence="3" type="ORF">FCI23_00050</name>
</gene>
<feature type="transmembrane region" description="Helical" evidence="1">
    <location>
        <begin position="31"/>
        <end position="50"/>
    </location>
</feature>
<keyword evidence="4" id="KW-1185">Reference proteome</keyword>
<dbReference type="RefSeq" id="WP_136721323.1">
    <property type="nucleotide sequence ID" value="NZ_SUMC01000001.1"/>
</dbReference>
<dbReference type="AlphaFoldDB" id="A0A4U0SSJ7"/>
<keyword evidence="2" id="KW-0732">Signal</keyword>
<protein>
    <submittedName>
        <fullName evidence="3">Uncharacterized protein</fullName>
    </submittedName>
</protein>
<evidence type="ECO:0000313" key="3">
    <source>
        <dbReference type="EMBL" id="TKA13174.1"/>
    </source>
</evidence>
<evidence type="ECO:0000313" key="4">
    <source>
        <dbReference type="Proteomes" id="UP000305778"/>
    </source>
</evidence>
<sequence>MKRWFLLGALAAVLVTHPAIAAALLAVVGTLAVTAAAQPVVLGFVAGLILRPRIDRRLPRSLR</sequence>
<evidence type="ECO:0000256" key="1">
    <source>
        <dbReference type="SAM" id="Phobius"/>
    </source>
</evidence>
<keyword evidence="1" id="KW-0812">Transmembrane</keyword>